<dbReference type="SUPFAM" id="SSF47729">
    <property type="entry name" value="IHF-like DNA-binding proteins"/>
    <property type="match status" value="1"/>
</dbReference>
<dbReference type="SMART" id="SM00411">
    <property type="entry name" value="BHL"/>
    <property type="match status" value="1"/>
</dbReference>
<dbReference type="InterPro" id="IPR000119">
    <property type="entry name" value="Hist_DNA-bd"/>
</dbReference>
<reference evidence="6 7" key="1">
    <citation type="submission" date="2021-03" db="EMBL/GenBank/DDBJ databases">
        <title>Genomic Encyclopedia of Type Strains, Phase IV (KMG-IV): sequencing the most valuable type-strain genomes for metagenomic binning, comparative biology and taxonomic classification.</title>
        <authorList>
            <person name="Goeker M."/>
        </authorList>
    </citation>
    <scope>NUCLEOTIDE SEQUENCE [LARGE SCALE GENOMIC DNA]</scope>
    <source>
        <strain evidence="6 7">DSM 6139</strain>
    </source>
</reference>
<evidence type="ECO:0000256" key="3">
    <source>
        <dbReference type="ARBA" id="ARBA00023125"/>
    </source>
</evidence>
<protein>
    <submittedName>
        <fullName evidence="6">DNA-binding protein HU-beta</fullName>
    </submittedName>
</protein>
<dbReference type="InterPro" id="IPR010992">
    <property type="entry name" value="IHF-like_DNA-bd_dom_sf"/>
</dbReference>
<evidence type="ECO:0000313" key="6">
    <source>
        <dbReference type="EMBL" id="MBP1918685.1"/>
    </source>
</evidence>
<dbReference type="EMBL" id="JAGGKC010000007">
    <property type="protein sequence ID" value="MBP1918685.1"/>
    <property type="molecule type" value="Genomic_DNA"/>
</dbReference>
<gene>
    <name evidence="6" type="ORF">J2Z34_001162</name>
</gene>
<dbReference type="RefSeq" id="WP_023387692.1">
    <property type="nucleotide sequence ID" value="NZ_JAGGKC010000007.1"/>
</dbReference>
<evidence type="ECO:0000256" key="5">
    <source>
        <dbReference type="SAM" id="MobiDB-lite"/>
    </source>
</evidence>
<dbReference type="Proteomes" id="UP001519271">
    <property type="component" value="Unassembled WGS sequence"/>
</dbReference>
<evidence type="ECO:0000256" key="1">
    <source>
        <dbReference type="ARBA" id="ARBA00010529"/>
    </source>
</evidence>
<dbReference type="Gene3D" id="4.10.520.10">
    <property type="entry name" value="IHF-like DNA-binding proteins"/>
    <property type="match status" value="1"/>
</dbReference>
<proteinExistence type="inferred from homology"/>
<dbReference type="PANTHER" id="PTHR33175:SF3">
    <property type="entry name" value="DNA-BINDING PROTEIN HU-BETA"/>
    <property type="match status" value="1"/>
</dbReference>
<name>A0ABS4G2B5_9CLOT</name>
<dbReference type="PROSITE" id="PS00045">
    <property type="entry name" value="HISTONE_LIKE"/>
    <property type="match status" value="1"/>
</dbReference>
<dbReference type="PRINTS" id="PR01727">
    <property type="entry name" value="DNABINDINGHU"/>
</dbReference>
<dbReference type="Pfam" id="PF00216">
    <property type="entry name" value="Bac_DNA_binding"/>
    <property type="match status" value="1"/>
</dbReference>
<evidence type="ECO:0000256" key="2">
    <source>
        <dbReference type="ARBA" id="ARBA00023067"/>
    </source>
</evidence>
<feature type="region of interest" description="Disordered" evidence="5">
    <location>
        <begin position="58"/>
        <end position="103"/>
    </location>
</feature>
<evidence type="ECO:0000313" key="7">
    <source>
        <dbReference type="Proteomes" id="UP001519271"/>
    </source>
</evidence>
<feature type="compositionally biased region" description="Basic residues" evidence="5">
    <location>
        <begin position="93"/>
        <end position="103"/>
    </location>
</feature>
<dbReference type="GO" id="GO:0003677">
    <property type="term" value="F:DNA binding"/>
    <property type="evidence" value="ECO:0007669"/>
    <property type="project" value="UniProtKB-KW"/>
</dbReference>
<sequence>MNKAELIAAIAEESKLTKKDSEAALKAFITAVSASLEKGEKVQLVGFGTFEVRERKARVGRNPRTKEEIKIPASKAPSFKAGKDLKTKVNVQPKKRGRKKAEK</sequence>
<dbReference type="PANTHER" id="PTHR33175">
    <property type="entry name" value="DNA-BINDING PROTEIN HU"/>
    <property type="match status" value="1"/>
</dbReference>
<comment type="similarity">
    <text evidence="1 4">Belongs to the bacterial histone-like protein family.</text>
</comment>
<accession>A0ABS4G2B5</accession>
<evidence type="ECO:0000256" key="4">
    <source>
        <dbReference type="RuleBase" id="RU003939"/>
    </source>
</evidence>
<dbReference type="InterPro" id="IPR020816">
    <property type="entry name" value="Histone-like_DNA-bd_CS"/>
</dbReference>
<organism evidence="6 7">
    <name type="scientific">Youngiibacter multivorans</name>
    <dbReference type="NCBI Taxonomy" id="937251"/>
    <lineage>
        <taxon>Bacteria</taxon>
        <taxon>Bacillati</taxon>
        <taxon>Bacillota</taxon>
        <taxon>Clostridia</taxon>
        <taxon>Eubacteriales</taxon>
        <taxon>Clostridiaceae</taxon>
        <taxon>Youngiibacter</taxon>
    </lineage>
</organism>
<keyword evidence="2" id="KW-0226">DNA condensation</keyword>
<comment type="caution">
    <text evidence="6">The sequence shown here is derived from an EMBL/GenBank/DDBJ whole genome shotgun (WGS) entry which is preliminary data.</text>
</comment>
<keyword evidence="7" id="KW-1185">Reference proteome</keyword>
<keyword evidence="3 6" id="KW-0238">DNA-binding</keyword>
<dbReference type="CDD" id="cd13831">
    <property type="entry name" value="HU"/>
    <property type="match status" value="1"/>
</dbReference>